<evidence type="ECO:0000256" key="6">
    <source>
        <dbReference type="ARBA" id="ARBA00023033"/>
    </source>
</evidence>
<name>A0A090SVY8_9VIBR</name>
<dbReference type="Proteomes" id="UP000029224">
    <property type="component" value="Unassembled WGS sequence"/>
</dbReference>
<organism evidence="8 9">
    <name type="scientific">Vibrio maritimus</name>
    <dbReference type="NCBI Taxonomy" id="990268"/>
    <lineage>
        <taxon>Bacteria</taxon>
        <taxon>Pseudomonadati</taxon>
        <taxon>Pseudomonadota</taxon>
        <taxon>Gammaproteobacteria</taxon>
        <taxon>Vibrionales</taxon>
        <taxon>Vibrionaceae</taxon>
        <taxon>Vibrio</taxon>
    </lineage>
</organism>
<dbReference type="InterPro" id="IPR019774">
    <property type="entry name" value="Aromatic-AA_hydroxylase_C"/>
</dbReference>
<evidence type="ECO:0000313" key="9">
    <source>
        <dbReference type="Proteomes" id="UP000029224"/>
    </source>
</evidence>
<evidence type="ECO:0000256" key="4">
    <source>
        <dbReference type="ARBA" id="ARBA00023002"/>
    </source>
</evidence>
<dbReference type="GO" id="GO:0005506">
    <property type="term" value="F:iron ion binding"/>
    <property type="evidence" value="ECO:0007669"/>
    <property type="project" value="InterPro"/>
</dbReference>
<dbReference type="Gene3D" id="1.10.800.10">
    <property type="entry name" value="Aromatic amino acid hydroxylase"/>
    <property type="match status" value="1"/>
</dbReference>
<comment type="caution">
    <text evidence="8">The sequence shown here is derived from an EMBL/GenBank/DDBJ whole genome shotgun (WGS) entry which is preliminary data.</text>
</comment>
<dbReference type="EC" id="1.14.16.1" evidence="8"/>
<comment type="similarity">
    <text evidence="2">Belongs to the biopterin-dependent aromatic amino acid hydroxylase family.</text>
</comment>
<keyword evidence="3" id="KW-0479">Metal-binding</keyword>
<dbReference type="PANTHER" id="PTHR11473:SF24">
    <property type="entry name" value="PHENYLALANINE-4-HYDROXYLASE"/>
    <property type="match status" value="1"/>
</dbReference>
<dbReference type="PANTHER" id="PTHR11473">
    <property type="entry name" value="AROMATIC AMINO ACID HYDROXYLASE"/>
    <property type="match status" value="1"/>
</dbReference>
<evidence type="ECO:0000259" key="7">
    <source>
        <dbReference type="PROSITE" id="PS51410"/>
    </source>
</evidence>
<dbReference type="InterPro" id="IPR001273">
    <property type="entry name" value="ArAA_hydroxylase"/>
</dbReference>
<dbReference type="EMBL" id="BBMT01000001">
    <property type="protein sequence ID" value="GAL31866.1"/>
    <property type="molecule type" value="Genomic_DNA"/>
</dbReference>
<keyword evidence="9" id="KW-1185">Reference proteome</keyword>
<keyword evidence="5" id="KW-0408">Iron</keyword>
<proteinExistence type="inferred from homology"/>
<evidence type="ECO:0000256" key="1">
    <source>
        <dbReference type="ARBA" id="ARBA00001954"/>
    </source>
</evidence>
<evidence type="ECO:0000256" key="5">
    <source>
        <dbReference type="ARBA" id="ARBA00023004"/>
    </source>
</evidence>
<dbReference type="PROSITE" id="PS51410">
    <property type="entry name" value="BH4_AAA_HYDROXYL_2"/>
    <property type="match status" value="1"/>
</dbReference>
<evidence type="ECO:0000313" key="8">
    <source>
        <dbReference type="EMBL" id="GAL31866.1"/>
    </source>
</evidence>
<evidence type="ECO:0000256" key="2">
    <source>
        <dbReference type="ARBA" id="ARBA00009712"/>
    </source>
</evidence>
<evidence type="ECO:0000256" key="3">
    <source>
        <dbReference type="ARBA" id="ARBA00022723"/>
    </source>
</evidence>
<keyword evidence="4 8" id="KW-0560">Oxidoreductase</keyword>
<sequence length="127" mass="14885">MAQYVSNPVNEQGIIDWSEEENRIWHDLVERQLDLVKDRACKEYLRGLELLDLPLDRAPQLTEINSVLQRETGWQVEPVPALIDFDRFFELLASRKFLWRHFYALEKSLTTFRSPTSSMRSSATAPC</sequence>
<dbReference type="GO" id="GO:0004505">
    <property type="term" value="F:phenylalanine 4-monooxygenase activity"/>
    <property type="evidence" value="ECO:0007669"/>
    <property type="project" value="UniProtKB-EC"/>
</dbReference>
<reference evidence="8 9" key="2">
    <citation type="submission" date="2014-09" db="EMBL/GenBank/DDBJ databases">
        <authorList>
            <consortium name="NBRP consortium"/>
            <person name="Sawabe T."/>
            <person name="Meirelles P."/>
            <person name="Nakanishi M."/>
            <person name="Sayaka M."/>
            <person name="Hattori M."/>
            <person name="Ohkuma M."/>
        </authorList>
    </citation>
    <scope>NUCLEOTIDE SEQUENCE [LARGE SCALE GENOMIC DNA]</scope>
    <source>
        <strain evidence="8 9">JCM 19240</strain>
    </source>
</reference>
<dbReference type="InterPro" id="IPR036329">
    <property type="entry name" value="Aro-AA_hydroxylase_C_sf"/>
</dbReference>
<keyword evidence="6" id="KW-0503">Monooxygenase</keyword>
<dbReference type="SUPFAM" id="SSF56534">
    <property type="entry name" value="Aromatic aminoacid monoxygenases, catalytic and oligomerization domains"/>
    <property type="match status" value="1"/>
</dbReference>
<protein>
    <submittedName>
        <fullName evidence="8">Phenylalanine-4-hydroxylase</fullName>
        <ecNumber evidence="8">1.14.16.1</ecNumber>
    </submittedName>
</protein>
<dbReference type="Pfam" id="PF00351">
    <property type="entry name" value="Biopterin_H"/>
    <property type="match status" value="1"/>
</dbReference>
<accession>A0A090SVY8</accession>
<reference evidence="8 9" key="1">
    <citation type="submission" date="2014-09" db="EMBL/GenBank/DDBJ databases">
        <title>Vibrio maritimus JCM 19240. (C210) whole genome shotgun sequence.</title>
        <authorList>
            <person name="Sawabe T."/>
            <person name="Meirelles P."/>
            <person name="Nakanishi M."/>
            <person name="Sayaka M."/>
            <person name="Hattori M."/>
            <person name="Ohkuma M."/>
        </authorList>
    </citation>
    <scope>NUCLEOTIDE SEQUENCE [LARGE SCALE GENOMIC DNA]</scope>
    <source>
        <strain evidence="8 9">JCM 19240</strain>
    </source>
</reference>
<gene>
    <name evidence="8" type="ORF">JCM19240_5297</name>
</gene>
<feature type="domain" description="Biopterin-dependent aromatic amino acid hydroxylase family profile" evidence="7">
    <location>
        <begin position="1"/>
        <end position="127"/>
    </location>
</feature>
<comment type="cofactor">
    <cofactor evidence="1">
        <name>Fe(2+)</name>
        <dbReference type="ChEBI" id="CHEBI:29033"/>
    </cofactor>
</comment>
<dbReference type="AlphaFoldDB" id="A0A090SVY8"/>
<dbReference type="InterPro" id="IPR036951">
    <property type="entry name" value="ArAA_hydroxylase_sf"/>
</dbReference>